<dbReference type="RefSeq" id="WP_094335872.1">
    <property type="nucleotide sequence ID" value="NZ_NFIE01000019.1"/>
</dbReference>
<feature type="domain" description="PTS EIIC type-3" evidence="11">
    <location>
        <begin position="11"/>
        <end position="412"/>
    </location>
</feature>
<dbReference type="PIRSF" id="PIRSF006351">
    <property type="entry name" value="PTS_EIIC-Cellobiose"/>
    <property type="match status" value="1"/>
</dbReference>
<dbReference type="Proteomes" id="UP000195781">
    <property type="component" value="Unassembled WGS sequence"/>
</dbReference>
<dbReference type="GO" id="GO:1901264">
    <property type="term" value="P:carbohydrate derivative transport"/>
    <property type="evidence" value="ECO:0007669"/>
    <property type="project" value="TreeGrafter"/>
</dbReference>
<keyword evidence="5" id="KW-0598">Phosphotransferase system</keyword>
<evidence type="ECO:0000256" key="2">
    <source>
        <dbReference type="ARBA" id="ARBA00022448"/>
    </source>
</evidence>
<dbReference type="InterPro" id="IPR004796">
    <property type="entry name" value="PTS_IIC_cello"/>
</dbReference>
<dbReference type="PANTHER" id="PTHR33989:SF8">
    <property type="entry name" value="PERMEASE IIC COMPONENT"/>
    <property type="match status" value="1"/>
</dbReference>
<dbReference type="AlphaFoldDB" id="A0A1Y3XUF6"/>
<evidence type="ECO:0000256" key="1">
    <source>
        <dbReference type="ARBA" id="ARBA00004651"/>
    </source>
</evidence>
<evidence type="ECO:0000313" key="13">
    <source>
        <dbReference type="Proteomes" id="UP000195781"/>
    </source>
</evidence>
<keyword evidence="8 9" id="KW-0472">Membrane</keyword>
<dbReference type="PANTHER" id="PTHR33989">
    <property type="match status" value="1"/>
</dbReference>
<protein>
    <recommendedName>
        <fullName evidence="9">Permease IIC component</fullName>
    </recommendedName>
</protein>
<evidence type="ECO:0000313" key="12">
    <source>
        <dbReference type="EMBL" id="OUN86779.1"/>
    </source>
</evidence>
<feature type="transmembrane region" description="Helical" evidence="10">
    <location>
        <begin position="79"/>
        <end position="97"/>
    </location>
</feature>
<dbReference type="InterPro" id="IPR004501">
    <property type="entry name" value="PTS_EIIC_3"/>
</dbReference>
<name>A0A1Y3XUF6_9ACTN</name>
<evidence type="ECO:0000256" key="8">
    <source>
        <dbReference type="ARBA" id="ARBA00023136"/>
    </source>
</evidence>
<feature type="transmembrane region" description="Helical" evidence="10">
    <location>
        <begin position="234"/>
        <end position="257"/>
    </location>
</feature>
<accession>A0A1Y3XUF6</accession>
<dbReference type="GO" id="GO:0008982">
    <property type="term" value="F:protein-N(PI)-phosphohistidine-sugar phosphotransferase activity"/>
    <property type="evidence" value="ECO:0007669"/>
    <property type="project" value="UniProtKB-UniRule"/>
</dbReference>
<keyword evidence="3 9" id="KW-1003">Cell membrane</keyword>
<dbReference type="GO" id="GO:0005886">
    <property type="term" value="C:plasma membrane"/>
    <property type="evidence" value="ECO:0007669"/>
    <property type="project" value="UniProtKB-SubCell"/>
</dbReference>
<dbReference type="OrthoDB" id="3181636at2"/>
<keyword evidence="4 9" id="KW-0762">Sugar transport</keyword>
<feature type="transmembrane region" description="Helical" evidence="10">
    <location>
        <begin position="137"/>
        <end position="160"/>
    </location>
</feature>
<evidence type="ECO:0000256" key="10">
    <source>
        <dbReference type="SAM" id="Phobius"/>
    </source>
</evidence>
<dbReference type="Pfam" id="PF02378">
    <property type="entry name" value="PTS_EIIC"/>
    <property type="match status" value="1"/>
</dbReference>
<feature type="transmembrane region" description="Helical" evidence="10">
    <location>
        <begin position="393"/>
        <end position="413"/>
    </location>
</feature>
<dbReference type="InterPro" id="IPR051088">
    <property type="entry name" value="PTS_Sugar-EIIC/EIIB"/>
</dbReference>
<evidence type="ECO:0000259" key="11">
    <source>
        <dbReference type="PROSITE" id="PS51105"/>
    </source>
</evidence>
<feature type="transmembrane region" description="Helical" evidence="10">
    <location>
        <begin position="207"/>
        <end position="227"/>
    </location>
</feature>
<feature type="transmembrane region" description="Helical" evidence="10">
    <location>
        <begin position="106"/>
        <end position="125"/>
    </location>
</feature>
<keyword evidence="13" id="KW-1185">Reference proteome</keyword>
<feature type="transmembrane region" description="Helical" evidence="10">
    <location>
        <begin position="348"/>
        <end position="373"/>
    </location>
</feature>
<evidence type="ECO:0000256" key="4">
    <source>
        <dbReference type="ARBA" id="ARBA00022597"/>
    </source>
</evidence>
<dbReference type="InterPro" id="IPR003352">
    <property type="entry name" value="PTS_EIIC"/>
</dbReference>
<feature type="transmembrane region" description="Helical" evidence="10">
    <location>
        <begin position="181"/>
        <end position="201"/>
    </location>
</feature>
<reference evidence="13" key="1">
    <citation type="submission" date="2017-04" db="EMBL/GenBank/DDBJ databases">
        <title>Function of individual gut microbiota members based on whole genome sequencing of pure cultures obtained from chicken caecum.</title>
        <authorList>
            <person name="Medvecky M."/>
            <person name="Cejkova D."/>
            <person name="Polansky O."/>
            <person name="Karasova D."/>
            <person name="Kubasova T."/>
            <person name="Cizek A."/>
            <person name="Rychlik I."/>
        </authorList>
    </citation>
    <scope>NUCLEOTIDE SEQUENCE [LARGE SCALE GENOMIC DNA]</scope>
    <source>
        <strain evidence="13">An5</strain>
    </source>
</reference>
<comment type="subcellular location">
    <subcellularLocation>
        <location evidence="1">Cell membrane</location>
        <topology evidence="1">Multi-pass membrane protein</topology>
    </subcellularLocation>
</comment>
<dbReference type="PROSITE" id="PS51105">
    <property type="entry name" value="PTS_EIIC_TYPE_3"/>
    <property type="match status" value="1"/>
</dbReference>
<proteinExistence type="predicted"/>
<evidence type="ECO:0000256" key="3">
    <source>
        <dbReference type="ARBA" id="ARBA00022475"/>
    </source>
</evidence>
<comment type="function">
    <text evidence="9">The phosphoenolpyruvate-dependent sugar phosphotransferase system (PTS), a major carbohydrate active -transport system, catalyzes the phosphorylation of incoming sugar substrates concomitant with their translocation across the cell membrane.</text>
</comment>
<gene>
    <name evidence="12" type="ORF">B5G02_08220</name>
</gene>
<evidence type="ECO:0000256" key="6">
    <source>
        <dbReference type="ARBA" id="ARBA00022692"/>
    </source>
</evidence>
<evidence type="ECO:0000256" key="9">
    <source>
        <dbReference type="PIRNR" id="PIRNR006351"/>
    </source>
</evidence>
<evidence type="ECO:0000256" key="5">
    <source>
        <dbReference type="ARBA" id="ARBA00022683"/>
    </source>
</evidence>
<feature type="transmembrane region" description="Helical" evidence="10">
    <location>
        <begin position="277"/>
        <end position="304"/>
    </location>
</feature>
<comment type="caution">
    <text evidence="12">The sequence shown here is derived from an EMBL/GenBank/DDBJ whole genome shotgun (WGS) entry which is preliminary data.</text>
</comment>
<keyword evidence="2 9" id="KW-0813">Transport</keyword>
<dbReference type="EMBL" id="NFIE01000019">
    <property type="protein sequence ID" value="OUN86779.1"/>
    <property type="molecule type" value="Genomic_DNA"/>
</dbReference>
<sequence>MAMEDIFNSPVLIKLQAFGQKLGANRFVSALQNSMMSMMSVLMVGAISQIVCSIGGPTMLNLYSTDSAIYQILYTPYNFTTNLIALYLVAILGYLYARNMEVKSPIVTAVQCIACFLVVAAPYTTDANGTAALASSYLGATGMFVSFLVAFVVVQVEHFCTVHKVYIKMPDMVPEALQNSFAGIVPCLFSMVLFVAASAGISAATGGAYTLASGFLAVLSVPVSALVSLPGMFIIVAFGCLLWCFGIHGYFVVSSFLSPALYGQIAENAALVAAGQAAVFAPALLFNCMATVGGSGCTWPLVLMGLRSKSEQIRAVAKVGLVPGWFKINEPVTFGMPIMYNPILSIPYILAPLVNMVWFTIGYMTGIITPLWIPMGGNIPIGLAEYLGSLNPMNAVWCYLAIIPTGIVWYPFFKAYEHQLVKQEQEAEAVEAAKA</sequence>
<feature type="transmembrane region" description="Helical" evidence="10">
    <location>
        <begin position="41"/>
        <end position="59"/>
    </location>
</feature>
<keyword evidence="6 10" id="KW-0812">Transmembrane</keyword>
<dbReference type="GO" id="GO:0009401">
    <property type="term" value="P:phosphoenolpyruvate-dependent sugar phosphotransferase system"/>
    <property type="evidence" value="ECO:0007669"/>
    <property type="project" value="UniProtKB-KW"/>
</dbReference>
<keyword evidence="7 10" id="KW-1133">Transmembrane helix</keyword>
<evidence type="ECO:0000256" key="7">
    <source>
        <dbReference type="ARBA" id="ARBA00022989"/>
    </source>
</evidence>
<organism evidence="12 13">
    <name type="scientific">[Collinsella] massiliensis</name>
    <dbReference type="NCBI Taxonomy" id="1232426"/>
    <lineage>
        <taxon>Bacteria</taxon>
        <taxon>Bacillati</taxon>
        <taxon>Actinomycetota</taxon>
        <taxon>Coriobacteriia</taxon>
        <taxon>Coriobacteriales</taxon>
        <taxon>Coriobacteriaceae</taxon>
        <taxon>Enorma</taxon>
    </lineage>
</organism>